<proteinExistence type="predicted"/>
<feature type="compositionally biased region" description="Polar residues" evidence="1">
    <location>
        <begin position="34"/>
        <end position="49"/>
    </location>
</feature>
<protein>
    <recommendedName>
        <fullName evidence="4">Catalase</fullName>
    </recommendedName>
</protein>
<evidence type="ECO:0000313" key="2">
    <source>
        <dbReference type="EMBL" id="QFI53342.1"/>
    </source>
</evidence>
<feature type="compositionally biased region" description="Basic and acidic residues" evidence="1">
    <location>
        <begin position="95"/>
        <end position="127"/>
    </location>
</feature>
<evidence type="ECO:0000313" key="3">
    <source>
        <dbReference type="Proteomes" id="UP000594034"/>
    </source>
</evidence>
<dbReference type="AlphaFoldDB" id="A0A5J6WQV7"/>
<evidence type="ECO:0000256" key="1">
    <source>
        <dbReference type="SAM" id="MobiDB-lite"/>
    </source>
</evidence>
<accession>A0A5J6WQV7</accession>
<sequence length="253" mass="27924">MNITTPSPYLPPNNLYVPTESAQRDNRRAELIPQVQQATPQEKQQAATQERQEGARQAIQEPSTPTREAREQPAAQTTSRSHPDGRSSQQGQERGSQEDERRDPAQEKLLRQLQQRDKEVREHEQAHQRQGGSYAGTPSYDMTRGPDGASYATGGTVRIDTSAVIGDPEATITKMQQVQRAALAPISPSSQDFAVASKAARVEQQAREEHQQRNILQLSGGALDSYLQQRGAIIAGHYRRSVLPQSANELAQA</sequence>
<keyword evidence="3" id="KW-1185">Reference proteome</keyword>
<name>A0A5J6WQV7_9GAMM</name>
<dbReference type="Pfam" id="PF12118">
    <property type="entry name" value="SprA-related"/>
    <property type="match status" value="1"/>
</dbReference>
<dbReference type="InterPro" id="IPR021973">
    <property type="entry name" value="SprA-related"/>
</dbReference>
<dbReference type="Proteomes" id="UP000594034">
    <property type="component" value="Chromosome"/>
</dbReference>
<dbReference type="KEGG" id="asim:FE240_00585"/>
<organism evidence="2 3">
    <name type="scientific">Aeromonas simiae</name>
    <dbReference type="NCBI Taxonomy" id="218936"/>
    <lineage>
        <taxon>Bacteria</taxon>
        <taxon>Pseudomonadati</taxon>
        <taxon>Pseudomonadota</taxon>
        <taxon>Gammaproteobacteria</taxon>
        <taxon>Aeromonadales</taxon>
        <taxon>Aeromonadaceae</taxon>
        <taxon>Aeromonas</taxon>
    </lineage>
</organism>
<gene>
    <name evidence="2" type="ORF">FE240_00585</name>
</gene>
<reference evidence="2 3" key="1">
    <citation type="submission" date="2019-05" db="EMBL/GenBank/DDBJ databases">
        <title>OXA-830, a novel chromosomally encoded expanded-spectrum class D beta-lactamase in Aeromonas simiae.</title>
        <authorList>
            <person name="Zhou W."/>
            <person name="Chen Q."/>
        </authorList>
    </citation>
    <scope>NUCLEOTIDE SEQUENCE [LARGE SCALE GENOMIC DNA]</scope>
    <source>
        <strain evidence="2 3">A6</strain>
    </source>
</reference>
<dbReference type="RefSeq" id="WP_193002965.1">
    <property type="nucleotide sequence ID" value="NZ_CP040449.1"/>
</dbReference>
<feature type="region of interest" description="Disordered" evidence="1">
    <location>
        <begin position="1"/>
        <end position="154"/>
    </location>
</feature>
<evidence type="ECO:0008006" key="4">
    <source>
        <dbReference type="Google" id="ProtNLM"/>
    </source>
</evidence>
<dbReference type="EMBL" id="CP040449">
    <property type="protein sequence ID" value="QFI53342.1"/>
    <property type="molecule type" value="Genomic_DNA"/>
</dbReference>